<dbReference type="Gene3D" id="3.30.710.10">
    <property type="entry name" value="Potassium Channel Kv1.1, Chain A"/>
    <property type="match status" value="1"/>
</dbReference>
<dbReference type="OrthoDB" id="6359816at2759"/>
<evidence type="ECO:0000259" key="1">
    <source>
        <dbReference type="PROSITE" id="PS50097"/>
    </source>
</evidence>
<dbReference type="AlphaFoldDB" id="A0A8H7E3A8"/>
<name>A0A8H7E3A8_9EURO</name>
<keyword evidence="3" id="KW-1185">Reference proteome</keyword>
<dbReference type="SUPFAM" id="SSF54695">
    <property type="entry name" value="POZ domain"/>
    <property type="match status" value="1"/>
</dbReference>
<dbReference type="InterPro" id="IPR011333">
    <property type="entry name" value="SKP1/BTB/POZ_sf"/>
</dbReference>
<reference evidence="2" key="1">
    <citation type="submission" date="2020-02" db="EMBL/GenBank/DDBJ databases">
        <authorList>
            <person name="Palmer J.M."/>
        </authorList>
    </citation>
    <scope>NUCLEOTIDE SEQUENCE</scope>
    <source>
        <strain evidence="2">EPUS1.4</strain>
        <tissue evidence="2">Thallus</tissue>
    </source>
</reference>
<proteinExistence type="predicted"/>
<dbReference type="PANTHER" id="PTHR47843:SF5">
    <property type="entry name" value="BTB_POZ DOMAIN PROTEIN"/>
    <property type="match status" value="1"/>
</dbReference>
<sequence length="272" mass="30767">MGSYGNDDLPHKWIKDAQLSLLFSEKAERYTDAKVTCKGIEWKVRQSILCTRCPFFEACFRKGTFKEGEEMSVDFDGDEQYAVEALLIYLYTLEYPNQNLPIFKVPAVQEKEPKPAVPEATDTKTFKLKSEAPLDLWKERLALYRITHRLGLDSCARASLGIMATEIKGAVQSSNVSEFIGTVYGLNQEEARALQEKVATEIAEQKLCVVPQPLLDPVLISHPLFGCDLVKALRKKFMDLAETIANAESSSDSADSIMFIPKRRRRIPPRRK</sequence>
<comment type="caution">
    <text evidence="2">The sequence shown here is derived from an EMBL/GenBank/DDBJ whole genome shotgun (WGS) entry which is preliminary data.</text>
</comment>
<dbReference type="EMBL" id="JAACFV010000121">
    <property type="protein sequence ID" value="KAF7505001.1"/>
    <property type="molecule type" value="Genomic_DNA"/>
</dbReference>
<organism evidence="2 3">
    <name type="scientific">Endocarpon pusillum</name>
    <dbReference type="NCBI Taxonomy" id="364733"/>
    <lineage>
        <taxon>Eukaryota</taxon>
        <taxon>Fungi</taxon>
        <taxon>Dikarya</taxon>
        <taxon>Ascomycota</taxon>
        <taxon>Pezizomycotina</taxon>
        <taxon>Eurotiomycetes</taxon>
        <taxon>Chaetothyriomycetidae</taxon>
        <taxon>Verrucariales</taxon>
        <taxon>Verrucariaceae</taxon>
        <taxon>Endocarpon</taxon>
    </lineage>
</organism>
<evidence type="ECO:0000313" key="3">
    <source>
        <dbReference type="Proteomes" id="UP000606974"/>
    </source>
</evidence>
<protein>
    <recommendedName>
        <fullName evidence="1">BTB domain-containing protein</fullName>
    </recommendedName>
</protein>
<dbReference type="Pfam" id="PF00651">
    <property type="entry name" value="BTB"/>
    <property type="match status" value="1"/>
</dbReference>
<gene>
    <name evidence="2" type="ORF">GJ744_001522</name>
</gene>
<dbReference type="InterPro" id="IPR000210">
    <property type="entry name" value="BTB/POZ_dom"/>
</dbReference>
<dbReference type="PROSITE" id="PS50097">
    <property type="entry name" value="BTB"/>
    <property type="match status" value="1"/>
</dbReference>
<dbReference type="Proteomes" id="UP000606974">
    <property type="component" value="Unassembled WGS sequence"/>
</dbReference>
<evidence type="ECO:0000313" key="2">
    <source>
        <dbReference type="EMBL" id="KAF7505001.1"/>
    </source>
</evidence>
<dbReference type="CDD" id="cd18186">
    <property type="entry name" value="BTB_POZ_ZBTB_KLHL-like"/>
    <property type="match status" value="1"/>
</dbReference>
<accession>A0A8H7E3A8</accession>
<dbReference type="PANTHER" id="PTHR47843">
    <property type="entry name" value="BTB DOMAIN-CONTAINING PROTEIN-RELATED"/>
    <property type="match status" value="1"/>
</dbReference>
<feature type="domain" description="BTB" evidence="1">
    <location>
        <begin position="31"/>
        <end position="99"/>
    </location>
</feature>